<evidence type="ECO:0000313" key="1">
    <source>
        <dbReference type="EMBL" id="WAJ28031.1"/>
    </source>
</evidence>
<name>A0ACD4NMC9_9HYPH</name>
<keyword evidence="2" id="KW-1185">Reference proteome</keyword>
<reference evidence="1" key="1">
    <citation type="submission" date="2022-11" db="EMBL/GenBank/DDBJ databases">
        <title>beta-Carotene-producing bacterium, Jeongeuplla avenae sp. nov., alleviates the salt stress of Arabidopsis seedlings.</title>
        <authorList>
            <person name="Jiang L."/>
            <person name="Lee J."/>
        </authorList>
    </citation>
    <scope>NUCLEOTIDE SEQUENCE</scope>
    <source>
        <strain evidence="1">DY_R2A_6</strain>
    </source>
</reference>
<gene>
    <name evidence="1" type="ORF">OXU80_24920</name>
</gene>
<proteinExistence type="predicted"/>
<protein>
    <submittedName>
        <fullName evidence="1">Phage tail tip lysozyme</fullName>
    </submittedName>
</protein>
<evidence type="ECO:0000313" key="2">
    <source>
        <dbReference type="Proteomes" id="UP001163223"/>
    </source>
</evidence>
<dbReference type="EMBL" id="CP113520">
    <property type="protein sequence ID" value="WAJ28031.1"/>
    <property type="molecule type" value="Genomic_DNA"/>
</dbReference>
<dbReference type="Proteomes" id="UP001163223">
    <property type="component" value="Chromosome"/>
</dbReference>
<accession>A0ACD4NMC9</accession>
<sequence length="744" mass="80898">MSAFGSQVSRAGRQIFEVNERAAEEADRRRRQDVGFQVETQKAQLLIDAGQKAMEIDRDGPANGDGLVNAVDADISTRLDRLVQSVPPDMRAQVKAELAPIRARTVLSAAAQQNEKRTGWFKSNISEAQRIATQQAHDAPDQFEQARATVYGIIDKSDLPEPEKLKARRDTDAALGGAVYTAREMAEPGSQRRRLGIAPEAPAGVTMTGGEFERGQSIASYYRNKGLSPVASAAIAGHFVQENGGRFTGRPGDSGTAFGAAQWREERFEGLQQFAAQRGTTWEDPQTQLDYVEWEGLNGDAGARRAWNELQNAKTLEDATEAMMHFERPQGYQPHSPRGGHGWDNRLRNAREILGGGRQPAGGRDIPVVSAGHVKMDGVDAIVLDRWKAVQNQFGRQLTITSGHRDRVYNKRVGGADKSQHIHGNAIDVSVKGMSKEDRVHLISLASSMGFTGIGVYENSLHLDTGPRRSWGPSYGGESIPAWAKGVLDAHNAGQVEATAPGPLASRDYDLAPEYSGLSFADRLQLAQQSDRAGAEAARSALAQQKAQLEAYTSSLDVRALNFDLTEAEVLADPNLTDADRAPLLRTVRSVANDVSAGERAFADYQNGAMRDLNPLDSDERAVADKAYSTMLKSLSGAAPELVQQQTETFIRNTGIIPQRVQADIRAGFYAKDPALLAAAAGQAVAIQKAAPLAFETMPNGEQVLRDLTTFRTLVEGRNYTRAEAAQEILDQRSDAYHTAERMN</sequence>
<organism evidence="1 2">
    <name type="scientific">Antarcticirhabdus aurantiaca</name>
    <dbReference type="NCBI Taxonomy" id="2606717"/>
    <lineage>
        <taxon>Bacteria</taxon>
        <taxon>Pseudomonadati</taxon>
        <taxon>Pseudomonadota</taxon>
        <taxon>Alphaproteobacteria</taxon>
        <taxon>Hyphomicrobiales</taxon>
        <taxon>Aurantimonadaceae</taxon>
        <taxon>Antarcticirhabdus</taxon>
    </lineage>
</organism>